<dbReference type="Gene3D" id="3.40.50.1010">
    <property type="entry name" value="5'-nuclease"/>
    <property type="match status" value="1"/>
</dbReference>
<dbReference type="EMBL" id="MSTI01000132">
    <property type="protein sequence ID" value="OLV16738.1"/>
    <property type="molecule type" value="Genomic_DNA"/>
</dbReference>
<feature type="domain" description="PIN" evidence="8">
    <location>
        <begin position="10"/>
        <end position="105"/>
    </location>
</feature>
<organism evidence="9 10">
    <name type="scientific">Deinococcus marmoris</name>
    <dbReference type="NCBI Taxonomy" id="249408"/>
    <lineage>
        <taxon>Bacteria</taxon>
        <taxon>Thermotogati</taxon>
        <taxon>Deinococcota</taxon>
        <taxon>Deinococci</taxon>
        <taxon>Deinococcales</taxon>
        <taxon>Deinococcaceae</taxon>
        <taxon>Deinococcus</taxon>
    </lineage>
</organism>
<protein>
    <submittedName>
        <fullName evidence="9">VapC toxin protein</fullName>
    </submittedName>
</protein>
<dbReference type="AlphaFoldDB" id="A0A1U7NUY4"/>
<keyword evidence="10" id="KW-1185">Reference proteome</keyword>
<proteinExistence type="inferred from homology"/>
<dbReference type="GO" id="GO:0046872">
    <property type="term" value="F:metal ion binding"/>
    <property type="evidence" value="ECO:0007669"/>
    <property type="project" value="UniProtKB-KW"/>
</dbReference>
<evidence type="ECO:0000256" key="4">
    <source>
        <dbReference type="ARBA" id="ARBA00022723"/>
    </source>
</evidence>
<dbReference type="InterPro" id="IPR029060">
    <property type="entry name" value="PIN-like_dom_sf"/>
</dbReference>
<accession>A0A1U7NUY4</accession>
<keyword evidence="5" id="KW-0378">Hydrolase</keyword>
<evidence type="ECO:0000313" key="10">
    <source>
        <dbReference type="Proteomes" id="UP000186607"/>
    </source>
</evidence>
<dbReference type="GO" id="GO:0004518">
    <property type="term" value="F:nuclease activity"/>
    <property type="evidence" value="ECO:0007669"/>
    <property type="project" value="UniProtKB-KW"/>
</dbReference>
<dbReference type="GO" id="GO:0016787">
    <property type="term" value="F:hydrolase activity"/>
    <property type="evidence" value="ECO:0007669"/>
    <property type="project" value="UniProtKB-KW"/>
</dbReference>
<keyword evidence="3" id="KW-0540">Nuclease</keyword>
<dbReference type="STRING" id="249408.BOO71_0010960"/>
<gene>
    <name evidence="9" type="ORF">BOO71_0010960</name>
</gene>
<comment type="cofactor">
    <cofactor evidence="1">
        <name>Mg(2+)</name>
        <dbReference type="ChEBI" id="CHEBI:18420"/>
    </cofactor>
</comment>
<dbReference type="InterPro" id="IPR002716">
    <property type="entry name" value="PIN_dom"/>
</dbReference>
<sequence length="125" mass="13753">MMAAFAQHTPGELAISTVTVMEIEYGLTGQPAARERYGQVWTALQTELTVLDYQAADAQETAQLRQHLRQAGTPIGPYDLQLAGTALARGLTVVTNNTREFTRAPGLTCEDWRTDADNISNYLRP</sequence>
<evidence type="ECO:0000256" key="7">
    <source>
        <dbReference type="ARBA" id="ARBA00038093"/>
    </source>
</evidence>
<comment type="caution">
    <text evidence="9">The sequence shown here is derived from an EMBL/GenBank/DDBJ whole genome shotgun (WGS) entry which is preliminary data.</text>
</comment>
<keyword evidence="6" id="KW-0460">Magnesium</keyword>
<dbReference type="Proteomes" id="UP000186607">
    <property type="component" value="Unassembled WGS sequence"/>
</dbReference>
<keyword evidence="4" id="KW-0479">Metal-binding</keyword>
<keyword evidence="2" id="KW-1277">Toxin-antitoxin system</keyword>
<evidence type="ECO:0000256" key="3">
    <source>
        <dbReference type="ARBA" id="ARBA00022722"/>
    </source>
</evidence>
<dbReference type="InterPro" id="IPR050556">
    <property type="entry name" value="Type_II_TA_system_RNase"/>
</dbReference>
<reference evidence="9 10" key="1">
    <citation type="submission" date="2017-01" db="EMBL/GenBank/DDBJ databases">
        <title>Genome Analysis of Deinococcus marmoris KOPRI26562.</title>
        <authorList>
            <person name="Kim J.H."/>
            <person name="Oh H.-M."/>
        </authorList>
    </citation>
    <scope>NUCLEOTIDE SEQUENCE [LARGE SCALE GENOMIC DNA]</scope>
    <source>
        <strain evidence="9 10">KOPRI26562</strain>
    </source>
</reference>
<comment type="similarity">
    <text evidence="7">Belongs to the PINc/VapC protein family.</text>
</comment>
<evidence type="ECO:0000256" key="5">
    <source>
        <dbReference type="ARBA" id="ARBA00022801"/>
    </source>
</evidence>
<dbReference type="PANTHER" id="PTHR33653:SF1">
    <property type="entry name" value="RIBONUCLEASE VAPC2"/>
    <property type="match status" value="1"/>
</dbReference>
<evidence type="ECO:0000259" key="8">
    <source>
        <dbReference type="Pfam" id="PF01850"/>
    </source>
</evidence>
<evidence type="ECO:0000256" key="2">
    <source>
        <dbReference type="ARBA" id="ARBA00022649"/>
    </source>
</evidence>
<name>A0A1U7NUY4_9DEIO</name>
<dbReference type="Pfam" id="PF01850">
    <property type="entry name" value="PIN"/>
    <property type="match status" value="1"/>
</dbReference>
<dbReference type="SUPFAM" id="SSF88723">
    <property type="entry name" value="PIN domain-like"/>
    <property type="match status" value="1"/>
</dbReference>
<evidence type="ECO:0000256" key="1">
    <source>
        <dbReference type="ARBA" id="ARBA00001946"/>
    </source>
</evidence>
<evidence type="ECO:0000256" key="6">
    <source>
        <dbReference type="ARBA" id="ARBA00022842"/>
    </source>
</evidence>
<dbReference type="PANTHER" id="PTHR33653">
    <property type="entry name" value="RIBONUCLEASE VAPC2"/>
    <property type="match status" value="1"/>
</dbReference>
<evidence type="ECO:0000313" key="9">
    <source>
        <dbReference type="EMBL" id="OLV16738.1"/>
    </source>
</evidence>